<gene>
    <name evidence="7" type="ORF">EAH76_21630</name>
</gene>
<organism evidence="7 8">
    <name type="scientific">Sphingomonas glacialis</name>
    <dbReference type="NCBI Taxonomy" id="658225"/>
    <lineage>
        <taxon>Bacteria</taxon>
        <taxon>Pseudomonadati</taxon>
        <taxon>Pseudomonadota</taxon>
        <taxon>Alphaproteobacteria</taxon>
        <taxon>Sphingomonadales</taxon>
        <taxon>Sphingomonadaceae</taxon>
        <taxon>Sphingomonas</taxon>
    </lineage>
</organism>
<comment type="caution">
    <text evidence="7">The sequence shown here is derived from an EMBL/GenBank/DDBJ whole genome shotgun (WGS) entry which is preliminary data.</text>
</comment>
<comment type="similarity">
    <text evidence="1">Belongs to the peptidase S1C family.</text>
</comment>
<dbReference type="GO" id="GO:0004252">
    <property type="term" value="F:serine-type endopeptidase activity"/>
    <property type="evidence" value="ECO:0007669"/>
    <property type="project" value="InterPro"/>
</dbReference>
<dbReference type="PANTHER" id="PTHR22939">
    <property type="entry name" value="SERINE PROTEASE FAMILY S1C HTRA-RELATED"/>
    <property type="match status" value="1"/>
</dbReference>
<dbReference type="Proteomes" id="UP000319931">
    <property type="component" value="Unassembled WGS sequence"/>
</dbReference>
<dbReference type="SMART" id="SM00228">
    <property type="entry name" value="PDZ"/>
    <property type="match status" value="1"/>
</dbReference>
<accession>A0A502FF89</accession>
<feature type="domain" description="PDZ" evidence="6">
    <location>
        <begin position="282"/>
        <end position="350"/>
    </location>
</feature>
<dbReference type="Gene3D" id="2.40.10.120">
    <property type="match status" value="1"/>
</dbReference>
<dbReference type="EMBL" id="RCZC01000010">
    <property type="protein sequence ID" value="TPG48024.1"/>
    <property type="molecule type" value="Genomic_DNA"/>
</dbReference>
<keyword evidence="2" id="KW-0645">Protease</keyword>
<evidence type="ECO:0000313" key="7">
    <source>
        <dbReference type="EMBL" id="TPG48024.1"/>
    </source>
</evidence>
<evidence type="ECO:0000256" key="2">
    <source>
        <dbReference type="ARBA" id="ARBA00022670"/>
    </source>
</evidence>
<keyword evidence="8" id="KW-1185">Reference proteome</keyword>
<dbReference type="AlphaFoldDB" id="A0A502FF89"/>
<evidence type="ECO:0000259" key="6">
    <source>
        <dbReference type="PROSITE" id="PS50106"/>
    </source>
</evidence>
<dbReference type="SUPFAM" id="SSF50156">
    <property type="entry name" value="PDZ domain-like"/>
    <property type="match status" value="1"/>
</dbReference>
<dbReference type="PANTHER" id="PTHR22939:SF129">
    <property type="entry name" value="SERINE PROTEASE HTRA2, MITOCHONDRIAL"/>
    <property type="match status" value="1"/>
</dbReference>
<dbReference type="Pfam" id="PF13365">
    <property type="entry name" value="Trypsin_2"/>
    <property type="match status" value="1"/>
</dbReference>
<reference evidence="7 8" key="1">
    <citation type="journal article" date="2019" name="Environ. Microbiol.">
        <title>Species interactions and distinct microbial communities in high Arctic permafrost affected cryosols are associated with the CH4 and CO2 gas fluxes.</title>
        <authorList>
            <person name="Altshuler I."/>
            <person name="Hamel J."/>
            <person name="Turney S."/>
            <person name="Magnuson E."/>
            <person name="Levesque R."/>
            <person name="Greer C."/>
            <person name="Whyte L.G."/>
        </authorList>
    </citation>
    <scope>NUCLEOTIDE SEQUENCE [LARGE SCALE GENOMIC DNA]</scope>
    <source>
        <strain evidence="7 8">E6.1</strain>
    </source>
</reference>
<dbReference type="Gene3D" id="2.30.42.10">
    <property type="match status" value="1"/>
</dbReference>
<evidence type="ECO:0000256" key="5">
    <source>
        <dbReference type="SAM" id="MobiDB-lite"/>
    </source>
</evidence>
<dbReference type="InterPro" id="IPR001940">
    <property type="entry name" value="Peptidase_S1C"/>
</dbReference>
<dbReference type="Pfam" id="PF17820">
    <property type="entry name" value="PDZ_6"/>
    <property type="match status" value="1"/>
</dbReference>
<evidence type="ECO:0000256" key="4">
    <source>
        <dbReference type="ARBA" id="ARBA00022825"/>
    </source>
</evidence>
<feature type="region of interest" description="Disordered" evidence="5">
    <location>
        <begin position="71"/>
        <end position="90"/>
    </location>
</feature>
<dbReference type="InterPro" id="IPR009003">
    <property type="entry name" value="Peptidase_S1_PA"/>
</dbReference>
<dbReference type="InterPro" id="IPR001478">
    <property type="entry name" value="PDZ"/>
</dbReference>
<dbReference type="PROSITE" id="PS50106">
    <property type="entry name" value="PDZ"/>
    <property type="match status" value="1"/>
</dbReference>
<dbReference type="InterPro" id="IPR041489">
    <property type="entry name" value="PDZ_6"/>
</dbReference>
<evidence type="ECO:0000256" key="3">
    <source>
        <dbReference type="ARBA" id="ARBA00022801"/>
    </source>
</evidence>
<evidence type="ECO:0000313" key="8">
    <source>
        <dbReference type="Proteomes" id="UP000319931"/>
    </source>
</evidence>
<name>A0A502FF89_9SPHN</name>
<dbReference type="InterPro" id="IPR036034">
    <property type="entry name" value="PDZ_sf"/>
</dbReference>
<dbReference type="PRINTS" id="PR00834">
    <property type="entry name" value="PROTEASES2C"/>
</dbReference>
<keyword evidence="3" id="KW-0378">Hydrolase</keyword>
<protein>
    <submittedName>
        <fullName evidence="7">PDZ domain-containing protein</fullName>
    </submittedName>
</protein>
<dbReference type="GO" id="GO:0006508">
    <property type="term" value="P:proteolysis"/>
    <property type="evidence" value="ECO:0007669"/>
    <property type="project" value="UniProtKB-KW"/>
</dbReference>
<keyword evidence="4" id="KW-0720">Serine protease</keyword>
<sequence>MLVAVASLVALTLLVAGAIFGAYAWPRVVRVEQRVVAPAMNAAGFTPAIENLADMIGHNCPAIVTIQQDSRPAAKTARGRASSDDKYPSGAATAEVSQPLAGFLVSNDGYIVTSADAVATQGEIHVVLNNGRLLDATRAGSDPISGIGILKIEGTGLPFLKLADPNFPRVGEWVLAIASPNGSGCTAALGTVSSDSMAERDRLRTFARVRPVLDSALVGAPLLGPNGDVVGIVGLGSQESDGDRASSVLSAGIAGHIVSELLRNGKPSDNRFGIVADDLLPGLAVRLGVDGQRGAVISFVDRDSGADRSGLQAGDLILGVSGTPVSGASELARALDTSADALSLDVVRMSKRLTITLTDRPLDK</sequence>
<evidence type="ECO:0000256" key="1">
    <source>
        <dbReference type="ARBA" id="ARBA00010541"/>
    </source>
</evidence>
<proteinExistence type="inferred from homology"/>
<dbReference type="SUPFAM" id="SSF50494">
    <property type="entry name" value="Trypsin-like serine proteases"/>
    <property type="match status" value="1"/>
</dbReference>